<protein>
    <submittedName>
        <fullName evidence="1">Uncharacterized protein</fullName>
    </submittedName>
</protein>
<dbReference type="EMBL" id="JACHHY010000014">
    <property type="protein sequence ID" value="MBB5019129.1"/>
    <property type="molecule type" value="Genomic_DNA"/>
</dbReference>
<dbReference type="RefSeq" id="WP_184039456.1">
    <property type="nucleotide sequence ID" value="NZ_JACHHY010000014.1"/>
</dbReference>
<dbReference type="Proteomes" id="UP000575898">
    <property type="component" value="Unassembled WGS sequence"/>
</dbReference>
<evidence type="ECO:0000313" key="2">
    <source>
        <dbReference type="Proteomes" id="UP000575898"/>
    </source>
</evidence>
<keyword evidence="2" id="KW-1185">Reference proteome</keyword>
<dbReference type="AlphaFoldDB" id="A0A840MPW4"/>
<comment type="caution">
    <text evidence="1">The sequence shown here is derived from an EMBL/GenBank/DDBJ whole genome shotgun (WGS) entry which is preliminary data.</text>
</comment>
<proteinExistence type="predicted"/>
<reference evidence="1 2" key="1">
    <citation type="submission" date="2020-08" db="EMBL/GenBank/DDBJ databases">
        <title>Genomic Encyclopedia of Type Strains, Phase IV (KMG-IV): sequencing the most valuable type-strain genomes for metagenomic binning, comparative biology and taxonomic classification.</title>
        <authorList>
            <person name="Goeker M."/>
        </authorList>
    </citation>
    <scope>NUCLEOTIDE SEQUENCE [LARGE SCALE GENOMIC DNA]</scope>
    <source>
        <strain evidence="1 2">DSM 27165</strain>
    </source>
</reference>
<accession>A0A840MPW4</accession>
<sequence>MNQFVRHEYSESTHRLALGVETWDAARQQPVLTPLWVGFDDVLLGHVRPLFDLHPSNRYALRYDSWLASQARQIDIRLMDAMDERVSIERSGRRYVPRRLRITVPTLAAAESNPPSGRGCQPWLYPGATYPLSQTATGLRARVMRAAAGPLPRRPARWVRVVATLPAGSAIADVAELNALPSARVVGRAMGDDRGEFLLLVPPAAAQAGTAASMPVRLIVLARVEQAVPADRPDLPTIDPCWDLPVETPASLAVTDAVLRGETTTAGFAIVAQREISLPLGRLLRGVADIEI</sequence>
<organism evidence="1 2">
    <name type="scientific">Chitinivorax tropicus</name>
    <dbReference type="NCBI Taxonomy" id="714531"/>
    <lineage>
        <taxon>Bacteria</taxon>
        <taxon>Pseudomonadati</taxon>
        <taxon>Pseudomonadota</taxon>
        <taxon>Betaproteobacteria</taxon>
        <taxon>Chitinivorax</taxon>
    </lineage>
</organism>
<gene>
    <name evidence="1" type="ORF">HNQ59_002427</name>
</gene>
<evidence type="ECO:0000313" key="1">
    <source>
        <dbReference type="EMBL" id="MBB5019129.1"/>
    </source>
</evidence>
<name>A0A840MPW4_9PROT</name>